<keyword evidence="4 10" id="KW-0732">Signal</keyword>
<dbReference type="Gene3D" id="3.40.50.1820">
    <property type="entry name" value="alpha/beta hydrolase"/>
    <property type="match status" value="1"/>
</dbReference>
<name>A0ABD2BUW4_VESMC</name>
<evidence type="ECO:0000256" key="2">
    <source>
        <dbReference type="ARBA" id="ARBA00012423"/>
    </source>
</evidence>
<keyword evidence="12" id="KW-1185">Reference proteome</keyword>
<protein>
    <recommendedName>
        <fullName evidence="3">Palmitoyl-protein thioesterase 1</fullName>
        <ecNumber evidence="2">3.1.2.22</ecNumber>
    </recommendedName>
    <alternativeName>
        <fullName evidence="8">Palmitoyl-protein hydrolase 1</fullName>
    </alternativeName>
</protein>
<dbReference type="FunFam" id="3.40.50.1820:FF:000107">
    <property type="entry name" value="Palmitoyl-protein thioesterase 1"/>
    <property type="match status" value="1"/>
</dbReference>
<dbReference type="PRINTS" id="PR00414">
    <property type="entry name" value="PPTHIESTRASE"/>
</dbReference>
<dbReference type="AlphaFoldDB" id="A0ABD2BUW4"/>
<dbReference type="Proteomes" id="UP001607303">
    <property type="component" value="Unassembled WGS sequence"/>
</dbReference>
<gene>
    <name evidence="11" type="ORF">V1477_013073</name>
</gene>
<accession>A0ABD2BUW4</accession>
<evidence type="ECO:0000256" key="7">
    <source>
        <dbReference type="ARBA" id="ARBA00023180"/>
    </source>
</evidence>
<evidence type="ECO:0000256" key="10">
    <source>
        <dbReference type="SAM" id="SignalP"/>
    </source>
</evidence>
<evidence type="ECO:0000256" key="8">
    <source>
        <dbReference type="ARBA" id="ARBA00031934"/>
    </source>
</evidence>
<evidence type="ECO:0000256" key="9">
    <source>
        <dbReference type="ARBA" id="ARBA00047409"/>
    </source>
</evidence>
<evidence type="ECO:0000256" key="3">
    <source>
        <dbReference type="ARBA" id="ARBA00014212"/>
    </source>
</evidence>
<evidence type="ECO:0000313" key="11">
    <source>
        <dbReference type="EMBL" id="KAL2736564.1"/>
    </source>
</evidence>
<dbReference type="Pfam" id="PF02089">
    <property type="entry name" value="Palm_thioest"/>
    <property type="match status" value="1"/>
</dbReference>
<organism evidence="11 12">
    <name type="scientific">Vespula maculifrons</name>
    <name type="common">Eastern yellow jacket</name>
    <name type="synonym">Wasp</name>
    <dbReference type="NCBI Taxonomy" id="7453"/>
    <lineage>
        <taxon>Eukaryota</taxon>
        <taxon>Metazoa</taxon>
        <taxon>Ecdysozoa</taxon>
        <taxon>Arthropoda</taxon>
        <taxon>Hexapoda</taxon>
        <taxon>Insecta</taxon>
        <taxon>Pterygota</taxon>
        <taxon>Neoptera</taxon>
        <taxon>Endopterygota</taxon>
        <taxon>Hymenoptera</taxon>
        <taxon>Apocrita</taxon>
        <taxon>Aculeata</taxon>
        <taxon>Vespoidea</taxon>
        <taxon>Vespidae</taxon>
        <taxon>Vespinae</taxon>
        <taxon>Vespula</taxon>
    </lineage>
</organism>
<evidence type="ECO:0000313" key="12">
    <source>
        <dbReference type="Proteomes" id="UP001607303"/>
    </source>
</evidence>
<comment type="similarity">
    <text evidence="1">Belongs to the palmitoyl-protein thioesterase family.</text>
</comment>
<dbReference type="InterPro" id="IPR002472">
    <property type="entry name" value="Palm_thioest"/>
</dbReference>
<dbReference type="SUPFAM" id="SSF53474">
    <property type="entry name" value="alpha/beta-Hydrolases"/>
    <property type="match status" value="1"/>
</dbReference>
<evidence type="ECO:0000256" key="6">
    <source>
        <dbReference type="ARBA" id="ARBA00023157"/>
    </source>
</evidence>
<dbReference type="EMBL" id="JAYRBN010000066">
    <property type="protein sequence ID" value="KAL2736564.1"/>
    <property type="molecule type" value="Genomic_DNA"/>
</dbReference>
<comment type="caution">
    <text evidence="11">The sequence shown here is derived from an EMBL/GenBank/DDBJ whole genome shotgun (WGS) entry which is preliminary data.</text>
</comment>
<keyword evidence="6" id="KW-1015">Disulfide bond</keyword>
<feature type="chain" id="PRO_5044793078" description="Palmitoyl-protein thioesterase 1" evidence="10">
    <location>
        <begin position="19"/>
        <end position="310"/>
    </location>
</feature>
<dbReference type="InterPro" id="IPR029058">
    <property type="entry name" value="AB_hydrolase_fold"/>
</dbReference>
<proteinExistence type="inferred from homology"/>
<keyword evidence="7" id="KW-0325">Glycoprotein</keyword>
<dbReference type="PANTHER" id="PTHR11247:SF8">
    <property type="entry name" value="PALMITOYL-PROTEIN THIOESTERASE 1"/>
    <property type="match status" value="1"/>
</dbReference>
<evidence type="ECO:0000256" key="4">
    <source>
        <dbReference type="ARBA" id="ARBA00022729"/>
    </source>
</evidence>
<sequence>MFIMSNSIILLFTMNIFCTFMQIEVTADNSSIPIVIWHGMGDSCFGYGIDYIKQLLKKSIPEVYIKCVHKGYNELQDIQNSYFGNINDDVKQVCEEIKMDKNLQNGYNAIGFSQGAQFLRAVAERCSTPPMLNLISFGGQHQGVYGLPRCIAVDHIICEYIREALTYGAYVKFVQEKLIQAGYWHDPTKVDEYKRYSLFLADINNELNINEACCFNTYRNNLKNLESLVLVMFENDTMVQPKESEWFGFYKPGQNKEVESLQESSLYKEDRLGLREMDNLNKIHFLSVKGNHLKFTEEWFMENIVDKFLK</sequence>
<evidence type="ECO:0000256" key="1">
    <source>
        <dbReference type="ARBA" id="ARBA00010758"/>
    </source>
</evidence>
<feature type="signal peptide" evidence="10">
    <location>
        <begin position="1"/>
        <end position="18"/>
    </location>
</feature>
<dbReference type="GO" id="GO:0008474">
    <property type="term" value="F:palmitoyl-(protein) hydrolase activity"/>
    <property type="evidence" value="ECO:0007669"/>
    <property type="project" value="UniProtKB-EC"/>
</dbReference>
<evidence type="ECO:0000256" key="5">
    <source>
        <dbReference type="ARBA" id="ARBA00022801"/>
    </source>
</evidence>
<dbReference type="PANTHER" id="PTHR11247">
    <property type="entry name" value="PALMITOYL-PROTEIN THIOESTERASE/DOLICHYLDIPHOSPHATASE 1"/>
    <property type="match status" value="1"/>
</dbReference>
<keyword evidence="5" id="KW-0378">Hydrolase</keyword>
<dbReference type="EC" id="3.1.2.22" evidence="2"/>
<comment type="catalytic activity">
    <reaction evidence="9">
        <text>S-hexadecanoyl-L-cysteinyl-[protein] + H2O = L-cysteinyl-[protein] + hexadecanoate + H(+)</text>
        <dbReference type="Rhea" id="RHEA:19233"/>
        <dbReference type="Rhea" id="RHEA-COMP:10131"/>
        <dbReference type="Rhea" id="RHEA-COMP:11032"/>
        <dbReference type="ChEBI" id="CHEBI:7896"/>
        <dbReference type="ChEBI" id="CHEBI:15377"/>
        <dbReference type="ChEBI" id="CHEBI:15378"/>
        <dbReference type="ChEBI" id="CHEBI:29950"/>
        <dbReference type="ChEBI" id="CHEBI:74151"/>
        <dbReference type="EC" id="3.1.2.22"/>
    </reaction>
    <physiologicalReaction direction="left-to-right" evidence="9">
        <dbReference type="Rhea" id="RHEA:19234"/>
    </physiologicalReaction>
</comment>
<reference evidence="11 12" key="1">
    <citation type="journal article" date="2024" name="Ann. Entomol. Soc. Am.">
        <title>Genomic analyses of the southern and eastern yellowjacket wasps (Hymenoptera: Vespidae) reveal evolutionary signatures of social life.</title>
        <authorList>
            <person name="Catto M.A."/>
            <person name="Caine P.B."/>
            <person name="Orr S.E."/>
            <person name="Hunt B.G."/>
            <person name="Goodisman M.A.D."/>
        </authorList>
    </citation>
    <scope>NUCLEOTIDE SEQUENCE [LARGE SCALE GENOMIC DNA]</scope>
    <source>
        <strain evidence="11">232</strain>
        <tissue evidence="11">Head and thorax</tissue>
    </source>
</reference>